<evidence type="ECO:0000313" key="10">
    <source>
        <dbReference type="EMBL" id="ADH84788.1"/>
    </source>
</evidence>
<evidence type="ECO:0000256" key="6">
    <source>
        <dbReference type="ARBA" id="ARBA00023284"/>
    </source>
</evidence>
<dbReference type="Gene3D" id="3.50.50.60">
    <property type="entry name" value="FAD/NAD(P)-binding domain"/>
    <property type="match status" value="2"/>
</dbReference>
<keyword evidence="2 7" id="KW-0285">Flavoprotein</keyword>
<dbReference type="PRINTS" id="PR00469">
    <property type="entry name" value="PNDRDTASEII"/>
</dbReference>
<protein>
    <recommendedName>
        <fullName evidence="7">Thioredoxin reductase</fullName>
        <ecNumber evidence="7">1.8.1.9</ecNumber>
    </recommendedName>
</protein>
<evidence type="ECO:0000259" key="9">
    <source>
        <dbReference type="Pfam" id="PF07992"/>
    </source>
</evidence>
<reference evidence="11" key="1">
    <citation type="submission" date="2010-02" db="EMBL/GenBank/DDBJ databases">
        <title>Complete sequence of Desulfurivibrio alkaliphilus AHT2.</title>
        <authorList>
            <consortium name="US DOE Joint Genome Institute"/>
            <person name="Pitluck S."/>
            <person name="Chertkov O."/>
            <person name="Detter J.C."/>
            <person name="Han C."/>
            <person name="Tapia R."/>
            <person name="Larimer F."/>
            <person name="Land M."/>
            <person name="Hauser L."/>
            <person name="Kyrpides N."/>
            <person name="Mikhailova N."/>
            <person name="Sorokin D.Y."/>
            <person name="Muyzer G."/>
            <person name="Woyke T."/>
        </authorList>
    </citation>
    <scope>NUCLEOTIDE SEQUENCE [LARGE SCALE GENOMIC DNA]</scope>
    <source>
        <strain evidence="11">DSM 19089 / UNIQEM U267 / AHT2</strain>
    </source>
</reference>
<dbReference type="HOGENOM" id="CLU_031864_5_1_7"/>
<dbReference type="PROSITE" id="PS00573">
    <property type="entry name" value="PYRIDINE_REDOX_2"/>
    <property type="match status" value="1"/>
</dbReference>
<keyword evidence="8" id="KW-0521">NADP</keyword>
<dbReference type="KEGG" id="dak:DaAHT2_0075"/>
<dbReference type="InterPro" id="IPR036188">
    <property type="entry name" value="FAD/NAD-bd_sf"/>
</dbReference>
<accession>D6Z5D1</accession>
<proteinExistence type="inferred from homology"/>
<dbReference type="GO" id="GO:0004791">
    <property type="term" value="F:thioredoxin-disulfide reductase (NADPH) activity"/>
    <property type="evidence" value="ECO:0007669"/>
    <property type="project" value="UniProtKB-UniRule"/>
</dbReference>
<sequence length="332" mass="35387">MGIEKTNMSCPKPSSYPNSGDFHLHDLIIIGGGPGGLTAGIYAQRAALDTVLLEKGVPGGQMNNTDMVENWPGTESIGGAELATAMADHVSSYGLEIQQQEVRQIEPCLGYHLVHLADGRSLAAYALIIAAGGSPRKLEVPGEDENYGKGVSYCAVCDGFFFRNKTVVVVGGGDTALEESLYLAKIAGQVHLVHRREAFRGSMILQKRVQKEDNIRLHLNAVVTAIMADGQGVTGVALEDTQNGDRSELACDGVFVFIGFVPDNKLVPAGTKMNADGYVITDDKCETNLPGIFVVGDLREKYVKQIITAAADGCIAAQAAARHVENRKGENK</sequence>
<dbReference type="InterPro" id="IPR050097">
    <property type="entry name" value="Ferredoxin-NADP_redctase_2"/>
</dbReference>
<evidence type="ECO:0000313" key="11">
    <source>
        <dbReference type="Proteomes" id="UP000001508"/>
    </source>
</evidence>
<evidence type="ECO:0000256" key="8">
    <source>
        <dbReference type="RuleBase" id="RU003881"/>
    </source>
</evidence>
<keyword evidence="4 7" id="KW-0560">Oxidoreductase</keyword>
<dbReference type="Proteomes" id="UP000001508">
    <property type="component" value="Chromosome"/>
</dbReference>
<dbReference type="InterPro" id="IPR023753">
    <property type="entry name" value="FAD/NAD-binding_dom"/>
</dbReference>
<dbReference type="SUPFAM" id="SSF51905">
    <property type="entry name" value="FAD/NAD(P)-binding domain"/>
    <property type="match status" value="1"/>
</dbReference>
<feature type="domain" description="FAD/NAD(P)-binding" evidence="9">
    <location>
        <begin position="26"/>
        <end position="313"/>
    </location>
</feature>
<name>D6Z5D1_DESAT</name>
<comment type="subunit">
    <text evidence="7">Homodimer.</text>
</comment>
<dbReference type="GO" id="GO:0019430">
    <property type="term" value="P:removal of superoxide radicals"/>
    <property type="evidence" value="ECO:0007669"/>
    <property type="project" value="UniProtKB-UniRule"/>
</dbReference>
<keyword evidence="3 7" id="KW-0274">FAD</keyword>
<comment type="catalytic activity">
    <reaction evidence="7">
        <text>[thioredoxin]-dithiol + NADP(+) = [thioredoxin]-disulfide + NADPH + H(+)</text>
        <dbReference type="Rhea" id="RHEA:20345"/>
        <dbReference type="Rhea" id="RHEA-COMP:10698"/>
        <dbReference type="Rhea" id="RHEA-COMP:10700"/>
        <dbReference type="ChEBI" id="CHEBI:15378"/>
        <dbReference type="ChEBI" id="CHEBI:29950"/>
        <dbReference type="ChEBI" id="CHEBI:50058"/>
        <dbReference type="ChEBI" id="CHEBI:57783"/>
        <dbReference type="ChEBI" id="CHEBI:58349"/>
        <dbReference type="EC" id="1.8.1.9"/>
    </reaction>
</comment>
<dbReference type="OrthoDB" id="9806179at2"/>
<gene>
    <name evidence="10" type="ordered locus">DaAHT2_0075</name>
</gene>
<evidence type="ECO:0000256" key="2">
    <source>
        <dbReference type="ARBA" id="ARBA00022630"/>
    </source>
</evidence>
<dbReference type="FunCoup" id="D6Z5D1">
    <property type="interactions" value="367"/>
</dbReference>
<dbReference type="AlphaFoldDB" id="D6Z5D1"/>
<dbReference type="STRING" id="589865.DaAHT2_0075"/>
<dbReference type="PANTHER" id="PTHR48105">
    <property type="entry name" value="THIOREDOXIN REDUCTASE 1-RELATED-RELATED"/>
    <property type="match status" value="1"/>
</dbReference>
<keyword evidence="11" id="KW-1185">Reference proteome</keyword>
<comment type="cofactor">
    <cofactor evidence="8">
        <name>FAD</name>
        <dbReference type="ChEBI" id="CHEBI:57692"/>
    </cofactor>
    <text evidence="8">Binds 1 FAD per subunit.</text>
</comment>
<keyword evidence="5" id="KW-1015">Disulfide bond</keyword>
<dbReference type="GO" id="GO:0005737">
    <property type="term" value="C:cytoplasm"/>
    <property type="evidence" value="ECO:0007669"/>
    <property type="project" value="InterPro"/>
</dbReference>
<dbReference type="PRINTS" id="PR00368">
    <property type="entry name" value="FADPNR"/>
</dbReference>
<organism evidence="10 11">
    <name type="scientific">Desulfurivibrio alkaliphilus (strain DSM 19089 / UNIQEM U267 / AHT2)</name>
    <dbReference type="NCBI Taxonomy" id="589865"/>
    <lineage>
        <taxon>Bacteria</taxon>
        <taxon>Pseudomonadati</taxon>
        <taxon>Thermodesulfobacteriota</taxon>
        <taxon>Desulfobulbia</taxon>
        <taxon>Desulfobulbales</taxon>
        <taxon>Desulfobulbaceae</taxon>
        <taxon>Desulfurivibrio</taxon>
    </lineage>
</organism>
<evidence type="ECO:0000256" key="4">
    <source>
        <dbReference type="ARBA" id="ARBA00023002"/>
    </source>
</evidence>
<dbReference type="EC" id="1.8.1.9" evidence="7"/>
<evidence type="ECO:0000256" key="7">
    <source>
        <dbReference type="RuleBase" id="RU003880"/>
    </source>
</evidence>
<dbReference type="NCBIfam" id="TIGR01292">
    <property type="entry name" value="TRX_reduct"/>
    <property type="match status" value="1"/>
</dbReference>
<evidence type="ECO:0000256" key="5">
    <source>
        <dbReference type="ARBA" id="ARBA00023157"/>
    </source>
</evidence>
<comment type="similarity">
    <text evidence="1 7">Belongs to the class-II pyridine nucleotide-disulfide oxidoreductase family.</text>
</comment>
<dbReference type="EMBL" id="CP001940">
    <property type="protein sequence ID" value="ADH84788.1"/>
    <property type="molecule type" value="Genomic_DNA"/>
</dbReference>
<dbReference type="InterPro" id="IPR008255">
    <property type="entry name" value="Pyr_nucl-diS_OxRdtase_2_AS"/>
</dbReference>
<dbReference type="eggNOG" id="COG0492">
    <property type="taxonomic scope" value="Bacteria"/>
</dbReference>
<evidence type="ECO:0000256" key="1">
    <source>
        <dbReference type="ARBA" id="ARBA00009333"/>
    </source>
</evidence>
<dbReference type="InParanoid" id="D6Z5D1"/>
<evidence type="ECO:0000256" key="3">
    <source>
        <dbReference type="ARBA" id="ARBA00022827"/>
    </source>
</evidence>
<dbReference type="Pfam" id="PF07992">
    <property type="entry name" value="Pyr_redox_2"/>
    <property type="match status" value="1"/>
</dbReference>
<dbReference type="InterPro" id="IPR005982">
    <property type="entry name" value="Thioredox_Rdtase"/>
</dbReference>
<keyword evidence="6 7" id="KW-0676">Redox-active center</keyword>